<evidence type="ECO:0000313" key="2">
    <source>
        <dbReference type="EMBL" id="MCE2594197.1"/>
    </source>
</evidence>
<dbReference type="PANTHER" id="PTHR46401">
    <property type="entry name" value="GLYCOSYLTRANSFERASE WBBK-RELATED"/>
    <property type="match status" value="1"/>
</dbReference>
<dbReference type="SUPFAM" id="SSF53756">
    <property type="entry name" value="UDP-Glycosyltransferase/glycogen phosphorylase"/>
    <property type="match status" value="1"/>
</dbReference>
<sequence>MEKILFLCHRVPYPPNKGDKIRSYHWLQYLKQRYQVLLGAFIDDPDDWQYEDVIAEGLADYCLVKRHPLWHKLASLRAMLDGRPLSLAYYQSQQMQAWVEQVLKANPGIKVLTFSSVMAQYVADANQFRIMDFVDIDSDKWLQYANQASGVMAWLYRREFNALAQYEARVANAFNLSLFVSKNEADDFQNRQASSAQQAVDWVQNGVDIQYFDPAAVEVSSPFKLNEPVLVFTGAMDYWANVEGVVWFVQHVWPGVIAHQPEAKFYIVGSNPSKTILKLAHLPGIVVTGKVPDVRPYLKYASLVVAPLRISRGIQNKVLEALAMDKKVVGSSHAFTGIGLMPCTYVADSEEEFLNHCIKQLDSNGAVQARHWVKDNFSWQTSFTRLDHLILQAGG</sequence>
<protein>
    <submittedName>
        <fullName evidence="2">TIGR03087 family PEP-CTERM/XrtA system glycosyltransferase</fullName>
    </submittedName>
</protein>
<dbReference type="EMBL" id="JAIMJA010000004">
    <property type="protein sequence ID" value="MCE2594197.1"/>
    <property type="molecule type" value="Genomic_DNA"/>
</dbReference>
<keyword evidence="3" id="KW-1185">Reference proteome</keyword>
<dbReference type="Gene3D" id="3.40.50.2000">
    <property type="entry name" value="Glycogen Phosphorylase B"/>
    <property type="match status" value="2"/>
</dbReference>
<name>A0ABS8W751_9GAMM</name>
<gene>
    <name evidence="2" type="ORF">K6Y31_05145</name>
</gene>
<dbReference type="InterPro" id="IPR017521">
    <property type="entry name" value="Sugar_tfrase_PEP-CTERM_Stp1"/>
</dbReference>
<organism evidence="2 3">
    <name type="scientific">Motilimonas cestriensis</name>
    <dbReference type="NCBI Taxonomy" id="2742685"/>
    <lineage>
        <taxon>Bacteria</taxon>
        <taxon>Pseudomonadati</taxon>
        <taxon>Pseudomonadota</taxon>
        <taxon>Gammaproteobacteria</taxon>
        <taxon>Alteromonadales</taxon>
        <taxon>Alteromonadales genera incertae sedis</taxon>
        <taxon>Motilimonas</taxon>
    </lineage>
</organism>
<comment type="caution">
    <text evidence="2">The sequence shown here is derived from an EMBL/GenBank/DDBJ whole genome shotgun (WGS) entry which is preliminary data.</text>
</comment>
<accession>A0ABS8W751</accession>
<dbReference type="Pfam" id="PF13692">
    <property type="entry name" value="Glyco_trans_1_4"/>
    <property type="match status" value="1"/>
</dbReference>
<dbReference type="Proteomes" id="UP001201273">
    <property type="component" value="Unassembled WGS sequence"/>
</dbReference>
<keyword evidence="1" id="KW-0808">Transferase</keyword>
<proteinExistence type="predicted"/>
<dbReference type="RefSeq" id="WP_233051776.1">
    <property type="nucleotide sequence ID" value="NZ_JAIMJA010000004.1"/>
</dbReference>
<evidence type="ECO:0000313" key="3">
    <source>
        <dbReference type="Proteomes" id="UP001201273"/>
    </source>
</evidence>
<reference evidence="2 3" key="1">
    <citation type="journal article" date="2022" name="Environ. Microbiol. Rep.">
        <title>Eco-phylogenetic analyses reveal divergent evolution of vitamin B12 metabolism in the marine bacterial family 'Psychromonadaceae'.</title>
        <authorList>
            <person name="Jin X."/>
            <person name="Yang Y."/>
            <person name="Cao H."/>
            <person name="Gao B."/>
            <person name="Zhao Z."/>
        </authorList>
    </citation>
    <scope>NUCLEOTIDE SEQUENCE [LARGE SCALE GENOMIC DNA]</scope>
    <source>
        <strain evidence="2 3">MKS20</strain>
    </source>
</reference>
<dbReference type="NCBIfam" id="TIGR03087">
    <property type="entry name" value="stp1"/>
    <property type="match status" value="1"/>
</dbReference>
<dbReference type="PANTHER" id="PTHR46401:SF2">
    <property type="entry name" value="GLYCOSYLTRANSFERASE WBBK-RELATED"/>
    <property type="match status" value="1"/>
</dbReference>
<evidence type="ECO:0000256" key="1">
    <source>
        <dbReference type="ARBA" id="ARBA00022679"/>
    </source>
</evidence>